<name>A0A8X7UVE7_BRACI</name>
<proteinExistence type="predicted"/>
<comment type="caution">
    <text evidence="2">The sequence shown here is derived from an EMBL/GenBank/DDBJ whole genome shotgun (WGS) entry which is preliminary data.</text>
</comment>
<evidence type="ECO:0000313" key="3">
    <source>
        <dbReference type="Proteomes" id="UP000886595"/>
    </source>
</evidence>
<evidence type="ECO:0000256" key="1">
    <source>
        <dbReference type="SAM" id="MobiDB-lite"/>
    </source>
</evidence>
<organism evidence="2 3">
    <name type="scientific">Brassica carinata</name>
    <name type="common">Ethiopian mustard</name>
    <name type="synonym">Abyssinian cabbage</name>
    <dbReference type="NCBI Taxonomy" id="52824"/>
    <lineage>
        <taxon>Eukaryota</taxon>
        <taxon>Viridiplantae</taxon>
        <taxon>Streptophyta</taxon>
        <taxon>Embryophyta</taxon>
        <taxon>Tracheophyta</taxon>
        <taxon>Spermatophyta</taxon>
        <taxon>Magnoliopsida</taxon>
        <taxon>eudicotyledons</taxon>
        <taxon>Gunneridae</taxon>
        <taxon>Pentapetalae</taxon>
        <taxon>rosids</taxon>
        <taxon>malvids</taxon>
        <taxon>Brassicales</taxon>
        <taxon>Brassicaceae</taxon>
        <taxon>Brassiceae</taxon>
        <taxon>Brassica</taxon>
    </lineage>
</organism>
<accession>A0A8X7UVE7</accession>
<dbReference type="OrthoDB" id="10250354at2759"/>
<dbReference type="PANTHER" id="PTHR47374">
    <property type="entry name" value="ENDOSOME ANTIGEN-LIKE PROTEIN, PUTATIVE (DUF3444)-RELATED"/>
    <property type="match status" value="1"/>
</dbReference>
<gene>
    <name evidence="2" type="ORF">Bca52824_038913</name>
</gene>
<dbReference type="AlphaFoldDB" id="A0A8X7UVE7"/>
<feature type="compositionally biased region" description="Basic and acidic residues" evidence="1">
    <location>
        <begin position="197"/>
        <end position="214"/>
    </location>
</feature>
<keyword evidence="3" id="KW-1185">Reference proteome</keyword>
<sequence length="235" mass="27159">MGYIELDSTAASSIKRQEQDLSMGEVEFEATKKKAEEFKTSKKKKMKRFKISIRKAYLEYLDNYYFEEVAGTGGHHSRKSVRSKHKVSYEENVCDDGKKEENNAFAKTLPNGRNMKEKAKDDQMGGSLFKEKVEGGMNVRRTILRSELLRFSHYVPAFRLTSERGGAPRGYYELDSAVVSRIKRQEQDASMEGVEFETTKKKAEESKTSKKKREEDEEDEEIQNLHWGSIPLSIW</sequence>
<reference evidence="2 3" key="1">
    <citation type="submission" date="2020-02" db="EMBL/GenBank/DDBJ databases">
        <authorList>
            <person name="Ma Q."/>
            <person name="Huang Y."/>
            <person name="Song X."/>
            <person name="Pei D."/>
        </authorList>
    </citation>
    <scope>NUCLEOTIDE SEQUENCE [LARGE SCALE GENOMIC DNA]</scope>
    <source>
        <strain evidence="2">Sxm20200214</strain>
        <tissue evidence="2">Leaf</tissue>
    </source>
</reference>
<feature type="region of interest" description="Disordered" evidence="1">
    <location>
        <begin position="186"/>
        <end position="235"/>
    </location>
</feature>
<dbReference type="PANTHER" id="PTHR47374:SF6">
    <property type="entry name" value="ENDOSOME ANTIGEN-LIKE PROTEIN, PUTATIVE (DUF3444)-RELATED"/>
    <property type="match status" value="1"/>
</dbReference>
<protein>
    <submittedName>
        <fullName evidence="2">Uncharacterized protein</fullName>
    </submittedName>
</protein>
<dbReference type="Proteomes" id="UP000886595">
    <property type="component" value="Unassembled WGS sequence"/>
</dbReference>
<evidence type="ECO:0000313" key="2">
    <source>
        <dbReference type="EMBL" id="KAG2292244.1"/>
    </source>
</evidence>
<dbReference type="EMBL" id="JAAMPC010000009">
    <property type="protein sequence ID" value="KAG2292244.1"/>
    <property type="molecule type" value="Genomic_DNA"/>
</dbReference>